<keyword evidence="2" id="KW-0472">Membrane</keyword>
<keyword evidence="1" id="KW-0175">Coiled coil</keyword>
<reference evidence="3 4" key="1">
    <citation type="journal article" date="2018" name="Mol. Plant">
        <title>The genome of Artemisia annua provides insight into the evolution of Asteraceae family and artemisinin biosynthesis.</title>
        <authorList>
            <person name="Shen Q."/>
            <person name="Zhang L."/>
            <person name="Liao Z."/>
            <person name="Wang S."/>
            <person name="Yan T."/>
            <person name="Shi P."/>
            <person name="Liu M."/>
            <person name="Fu X."/>
            <person name="Pan Q."/>
            <person name="Wang Y."/>
            <person name="Lv Z."/>
            <person name="Lu X."/>
            <person name="Zhang F."/>
            <person name="Jiang W."/>
            <person name="Ma Y."/>
            <person name="Chen M."/>
            <person name="Hao X."/>
            <person name="Li L."/>
            <person name="Tang Y."/>
            <person name="Lv G."/>
            <person name="Zhou Y."/>
            <person name="Sun X."/>
            <person name="Brodelius P.E."/>
            <person name="Rose J.K.C."/>
            <person name="Tang K."/>
        </authorList>
    </citation>
    <scope>NUCLEOTIDE SEQUENCE [LARGE SCALE GENOMIC DNA]</scope>
    <source>
        <strain evidence="4">cv. Huhao1</strain>
        <tissue evidence="3">Leaf</tissue>
    </source>
</reference>
<keyword evidence="4" id="KW-1185">Reference proteome</keyword>
<dbReference type="EMBL" id="PKPP01002306">
    <property type="protein sequence ID" value="PWA76160.1"/>
    <property type="molecule type" value="Genomic_DNA"/>
</dbReference>
<keyword evidence="2" id="KW-1133">Transmembrane helix</keyword>
<evidence type="ECO:0000256" key="2">
    <source>
        <dbReference type="SAM" id="Phobius"/>
    </source>
</evidence>
<dbReference type="Proteomes" id="UP000245207">
    <property type="component" value="Unassembled WGS sequence"/>
</dbReference>
<dbReference type="AlphaFoldDB" id="A0A2U1NRR7"/>
<sequence>MTVASHYFTLSNIRQKYGVDLRLWETSNNQNKLDKQEPARRFYCCPSCGFIGWTDPPMCCRAVAVIPGLLRARNELEEELEEQLRLMREKDQQLKKLNKFLIFSWVFFFIVFKLL</sequence>
<protein>
    <submittedName>
        <fullName evidence="3">Zinc finger, GRF-type</fullName>
    </submittedName>
</protein>
<organism evidence="3 4">
    <name type="scientific">Artemisia annua</name>
    <name type="common">Sweet wormwood</name>
    <dbReference type="NCBI Taxonomy" id="35608"/>
    <lineage>
        <taxon>Eukaryota</taxon>
        <taxon>Viridiplantae</taxon>
        <taxon>Streptophyta</taxon>
        <taxon>Embryophyta</taxon>
        <taxon>Tracheophyta</taxon>
        <taxon>Spermatophyta</taxon>
        <taxon>Magnoliopsida</taxon>
        <taxon>eudicotyledons</taxon>
        <taxon>Gunneridae</taxon>
        <taxon>Pentapetalae</taxon>
        <taxon>asterids</taxon>
        <taxon>campanulids</taxon>
        <taxon>Asterales</taxon>
        <taxon>Asteraceae</taxon>
        <taxon>Asteroideae</taxon>
        <taxon>Anthemideae</taxon>
        <taxon>Artemisiinae</taxon>
        <taxon>Artemisia</taxon>
    </lineage>
</organism>
<evidence type="ECO:0000313" key="4">
    <source>
        <dbReference type="Proteomes" id="UP000245207"/>
    </source>
</evidence>
<evidence type="ECO:0000313" key="3">
    <source>
        <dbReference type="EMBL" id="PWA76160.1"/>
    </source>
</evidence>
<comment type="caution">
    <text evidence="3">The sequence shown here is derived from an EMBL/GenBank/DDBJ whole genome shotgun (WGS) entry which is preliminary data.</text>
</comment>
<proteinExistence type="predicted"/>
<accession>A0A2U1NRR7</accession>
<keyword evidence="2" id="KW-0812">Transmembrane</keyword>
<name>A0A2U1NRR7_ARTAN</name>
<evidence type="ECO:0000256" key="1">
    <source>
        <dbReference type="SAM" id="Coils"/>
    </source>
</evidence>
<feature type="coiled-coil region" evidence="1">
    <location>
        <begin position="66"/>
        <end position="97"/>
    </location>
</feature>
<feature type="transmembrane region" description="Helical" evidence="2">
    <location>
        <begin position="97"/>
        <end position="114"/>
    </location>
</feature>
<gene>
    <name evidence="3" type="ORF">CTI12_AA236790</name>
</gene>